<comment type="caution">
    <text evidence="5">The sequence shown here is derived from an EMBL/GenBank/DDBJ whole genome shotgun (WGS) entry which is preliminary data.</text>
</comment>
<keyword evidence="6" id="KW-1185">Reference proteome</keyword>
<sequence>MTARDPDENGWASSATTWITRMSGGGDFSRMHVLDRPMIVRLKAMQAAKALDVGCGEGRFCRVMADMGFCVTGLDPIARMLDIARARDGESTYVKGFAESLPFDTESFDLIVSYLTLIDIDDAESAISEMARVLAPGGRILVANLSGFATSSAVVGKRYCSDTGEELRPLGRYLEDKKEWFEWDGLRVQNWHRPLSRYMHWFLANNLALTHFDEPRTTGGPADRLKSYERMPYLMIMEWQKPF</sequence>
<feature type="domain" description="Methyltransferase type 11" evidence="4">
    <location>
        <begin position="51"/>
        <end position="141"/>
    </location>
</feature>
<dbReference type="PANTHER" id="PTHR43464">
    <property type="entry name" value="METHYLTRANSFERASE"/>
    <property type="match status" value="1"/>
</dbReference>
<dbReference type="AlphaFoldDB" id="A0A6N6JB91"/>
<dbReference type="Gene3D" id="3.40.50.150">
    <property type="entry name" value="Vaccinia Virus protein VP39"/>
    <property type="match status" value="1"/>
</dbReference>
<protein>
    <submittedName>
        <fullName evidence="5">Methyltransferase</fullName>
    </submittedName>
</protein>
<accession>A0A6N6JB91</accession>
<reference evidence="5 6" key="1">
    <citation type="submission" date="2019-12" db="EMBL/GenBank/DDBJ databases">
        <title>Litoreibacter badius sp. nov., a novel bacteriochlorophyll a-containing bacterium in the genus Litoreibacter.</title>
        <authorList>
            <person name="Kanamuro M."/>
            <person name="Takabe Y."/>
            <person name="Mori K."/>
            <person name="Takaichi S."/>
            <person name="Hanada S."/>
        </authorList>
    </citation>
    <scope>NUCLEOTIDE SEQUENCE [LARGE SCALE GENOMIC DNA]</scope>
    <source>
        <strain evidence="5 6">K6</strain>
    </source>
</reference>
<dbReference type="SUPFAM" id="SSF53335">
    <property type="entry name" value="S-adenosyl-L-methionine-dependent methyltransferases"/>
    <property type="match status" value="1"/>
</dbReference>
<evidence type="ECO:0000313" key="5">
    <source>
        <dbReference type="EMBL" id="GFE63406.1"/>
    </source>
</evidence>
<evidence type="ECO:0000256" key="2">
    <source>
        <dbReference type="ARBA" id="ARBA00022679"/>
    </source>
</evidence>
<keyword evidence="1 5" id="KW-0489">Methyltransferase</keyword>
<proteinExistence type="predicted"/>
<dbReference type="PANTHER" id="PTHR43464:SF19">
    <property type="entry name" value="UBIQUINONE BIOSYNTHESIS O-METHYLTRANSFERASE, MITOCHONDRIAL"/>
    <property type="match status" value="1"/>
</dbReference>
<evidence type="ECO:0000313" key="6">
    <source>
        <dbReference type="Proteomes" id="UP000436822"/>
    </source>
</evidence>
<dbReference type="GO" id="GO:0032259">
    <property type="term" value="P:methylation"/>
    <property type="evidence" value="ECO:0007669"/>
    <property type="project" value="UniProtKB-KW"/>
</dbReference>
<dbReference type="RefSeq" id="WP_243144792.1">
    <property type="nucleotide sequence ID" value="NZ_BLJE01000001.1"/>
</dbReference>
<keyword evidence="2 5" id="KW-0808">Transferase</keyword>
<keyword evidence="3" id="KW-0949">S-adenosyl-L-methionine</keyword>
<name>A0A6N6JB91_9RHOB</name>
<dbReference type="InterPro" id="IPR029063">
    <property type="entry name" value="SAM-dependent_MTases_sf"/>
</dbReference>
<evidence type="ECO:0000259" key="4">
    <source>
        <dbReference type="Pfam" id="PF08241"/>
    </source>
</evidence>
<evidence type="ECO:0000256" key="3">
    <source>
        <dbReference type="ARBA" id="ARBA00022691"/>
    </source>
</evidence>
<organism evidence="5 6">
    <name type="scientific">Litoreibacter roseus</name>
    <dbReference type="NCBI Taxonomy" id="2601869"/>
    <lineage>
        <taxon>Bacteria</taxon>
        <taxon>Pseudomonadati</taxon>
        <taxon>Pseudomonadota</taxon>
        <taxon>Alphaproteobacteria</taxon>
        <taxon>Rhodobacterales</taxon>
        <taxon>Roseobacteraceae</taxon>
        <taxon>Litoreibacter</taxon>
    </lineage>
</organism>
<gene>
    <name evidence="5" type="ORF">KIN_04800</name>
</gene>
<dbReference type="Pfam" id="PF08241">
    <property type="entry name" value="Methyltransf_11"/>
    <property type="match status" value="1"/>
</dbReference>
<dbReference type="EMBL" id="BLJE01000001">
    <property type="protein sequence ID" value="GFE63406.1"/>
    <property type="molecule type" value="Genomic_DNA"/>
</dbReference>
<dbReference type="InterPro" id="IPR013216">
    <property type="entry name" value="Methyltransf_11"/>
</dbReference>
<dbReference type="GO" id="GO:0008757">
    <property type="term" value="F:S-adenosylmethionine-dependent methyltransferase activity"/>
    <property type="evidence" value="ECO:0007669"/>
    <property type="project" value="InterPro"/>
</dbReference>
<dbReference type="CDD" id="cd02440">
    <property type="entry name" value="AdoMet_MTases"/>
    <property type="match status" value="1"/>
</dbReference>
<dbReference type="Proteomes" id="UP000436822">
    <property type="component" value="Unassembled WGS sequence"/>
</dbReference>
<evidence type="ECO:0000256" key="1">
    <source>
        <dbReference type="ARBA" id="ARBA00022603"/>
    </source>
</evidence>